<evidence type="ECO:0000313" key="2">
    <source>
        <dbReference type="Proteomes" id="UP000658980"/>
    </source>
</evidence>
<protein>
    <submittedName>
        <fullName evidence="1">Alpha/beta hydrolase</fullName>
    </submittedName>
</protein>
<dbReference type="RefSeq" id="WP_191716367.1">
    <property type="nucleotide sequence ID" value="NZ_JACSPU010000005.1"/>
</dbReference>
<dbReference type="Proteomes" id="UP000658980">
    <property type="component" value="Unassembled WGS sequence"/>
</dbReference>
<comment type="caution">
    <text evidence="1">The sequence shown here is derived from an EMBL/GenBank/DDBJ whole genome shotgun (WGS) entry which is preliminary data.</text>
</comment>
<sequence length="213" mass="24529">MKLIRGDVQGYRGITVPYNFIRNSGKAKTLAIFFPGAGYKTTSPLFHFTEEVYLNRVYDVLCVDYRYVDKEYDDFTNEELDRAVKVDVAAVLDKFFLDAQYDEYYIVGKSLGTIAMSLEIKKRRFEKAKLIWLTPLIDQQGVLNAMIDSPHPALCFIGDQDRYYSEENYRKLEANPNLASKLYPGLNHSLEYGDRPVDSIGMLQDIIADIDKF</sequence>
<dbReference type="SUPFAM" id="SSF53474">
    <property type="entry name" value="alpha/beta-Hydrolases"/>
    <property type="match status" value="1"/>
</dbReference>
<keyword evidence="1" id="KW-0378">Hydrolase</keyword>
<accession>A0ABR8WGM2</accession>
<dbReference type="EMBL" id="JACSPU010000005">
    <property type="protein sequence ID" value="MBD8016199.1"/>
    <property type="molecule type" value="Genomic_DNA"/>
</dbReference>
<gene>
    <name evidence="1" type="ORF">H9630_15320</name>
</gene>
<dbReference type="GO" id="GO:0016787">
    <property type="term" value="F:hydrolase activity"/>
    <property type="evidence" value="ECO:0007669"/>
    <property type="project" value="UniProtKB-KW"/>
</dbReference>
<keyword evidence="2" id="KW-1185">Reference proteome</keyword>
<dbReference type="InterPro" id="IPR029058">
    <property type="entry name" value="AB_hydrolase_fold"/>
</dbReference>
<dbReference type="Gene3D" id="3.40.50.1820">
    <property type="entry name" value="alpha/beta hydrolase"/>
    <property type="match status" value="1"/>
</dbReference>
<evidence type="ECO:0000313" key="1">
    <source>
        <dbReference type="EMBL" id="MBD8016199.1"/>
    </source>
</evidence>
<organism evidence="1 2">
    <name type="scientific">Planococcus wigleyi</name>
    <dbReference type="NCBI Taxonomy" id="2762216"/>
    <lineage>
        <taxon>Bacteria</taxon>
        <taxon>Bacillati</taxon>
        <taxon>Bacillota</taxon>
        <taxon>Bacilli</taxon>
        <taxon>Bacillales</taxon>
        <taxon>Caryophanaceae</taxon>
        <taxon>Planococcus</taxon>
    </lineage>
</organism>
<name>A0ABR8WGM2_9BACL</name>
<reference evidence="1 2" key="1">
    <citation type="submission" date="2020-08" db="EMBL/GenBank/DDBJ databases">
        <title>A Genomic Blueprint of the Chicken Gut Microbiome.</title>
        <authorList>
            <person name="Gilroy R."/>
            <person name="Ravi A."/>
            <person name="Getino M."/>
            <person name="Pursley I."/>
            <person name="Horton D.L."/>
            <person name="Alikhan N.-F."/>
            <person name="Baker D."/>
            <person name="Gharbi K."/>
            <person name="Hall N."/>
            <person name="Watson M."/>
            <person name="Adriaenssens E.M."/>
            <person name="Foster-Nyarko E."/>
            <person name="Jarju S."/>
            <person name="Secka A."/>
            <person name="Antonio M."/>
            <person name="Oren A."/>
            <person name="Chaudhuri R."/>
            <person name="La Ragione R.M."/>
            <person name="Hildebrand F."/>
            <person name="Pallen M.J."/>
        </authorList>
    </citation>
    <scope>NUCLEOTIDE SEQUENCE [LARGE SCALE GENOMIC DNA]</scope>
    <source>
        <strain evidence="1 2">Sa1BUA13</strain>
    </source>
</reference>
<proteinExistence type="predicted"/>